<dbReference type="EMBL" id="CP048409">
    <property type="protein sequence ID" value="QIA09047.1"/>
    <property type="molecule type" value="Genomic_DNA"/>
</dbReference>
<dbReference type="Proteomes" id="UP000474630">
    <property type="component" value="Chromosome"/>
</dbReference>
<reference evidence="1 2" key="1">
    <citation type="submission" date="2020-02" db="EMBL/GenBank/DDBJ databases">
        <title>Genome sequencing for Draconibacterium sp. strain M1.</title>
        <authorList>
            <person name="Park S.-J."/>
        </authorList>
    </citation>
    <scope>NUCLEOTIDE SEQUENCE [LARGE SCALE GENOMIC DNA]</scope>
    <source>
        <strain evidence="1 2">M1</strain>
    </source>
</reference>
<gene>
    <name evidence="1" type="ORF">G0Q07_15575</name>
</gene>
<accession>A0A6C0RG54</accession>
<sequence length="166" mass="19139">MTTKVADLTPDEFVALLDDFYAEPKKRYKLKEAEIKDLAIRLNEKIDVPFIKETGEEKILVKVIFKIDTFLYDHLPNEFYDVIRSTDHGISKKEARRLVRRLTRLANQKIDIPYLPEVAEHFAIKFVIGMVVKAARKKLNFDEVRASSAAIAVPESDEDIEAMVED</sequence>
<dbReference type="KEGG" id="drc:G0Q07_15575"/>
<evidence type="ECO:0000313" key="2">
    <source>
        <dbReference type="Proteomes" id="UP000474630"/>
    </source>
</evidence>
<name>A0A6C0RG54_9BACT</name>
<protein>
    <submittedName>
        <fullName evidence="1">Uncharacterized protein</fullName>
    </submittedName>
</protein>
<proteinExistence type="predicted"/>
<dbReference type="AlphaFoldDB" id="A0A6C0RG54"/>
<dbReference type="RefSeq" id="WP_163347865.1">
    <property type="nucleotide sequence ID" value="NZ_CP048409.1"/>
</dbReference>
<keyword evidence="2" id="KW-1185">Reference proteome</keyword>
<organism evidence="1 2">
    <name type="scientific">Draconibacterium halophilum</name>
    <dbReference type="NCBI Taxonomy" id="2706887"/>
    <lineage>
        <taxon>Bacteria</taxon>
        <taxon>Pseudomonadati</taxon>
        <taxon>Bacteroidota</taxon>
        <taxon>Bacteroidia</taxon>
        <taxon>Marinilabiliales</taxon>
        <taxon>Prolixibacteraceae</taxon>
        <taxon>Draconibacterium</taxon>
    </lineage>
</organism>
<evidence type="ECO:0000313" key="1">
    <source>
        <dbReference type="EMBL" id="QIA09047.1"/>
    </source>
</evidence>